<evidence type="ECO:0000313" key="2">
    <source>
        <dbReference type="Proteomes" id="UP000886998"/>
    </source>
</evidence>
<gene>
    <name evidence="1" type="primary">NCL1_49674</name>
    <name evidence="1" type="ORF">TNIN_75901</name>
</gene>
<dbReference type="AlphaFoldDB" id="A0A8X7C5W6"/>
<evidence type="ECO:0000313" key="1">
    <source>
        <dbReference type="EMBL" id="GFY58501.1"/>
    </source>
</evidence>
<comment type="caution">
    <text evidence="1">The sequence shown here is derived from an EMBL/GenBank/DDBJ whole genome shotgun (WGS) entry which is preliminary data.</text>
</comment>
<accession>A0A8X7C5W6</accession>
<proteinExistence type="predicted"/>
<protein>
    <submittedName>
        <fullName evidence="1">PC4 domain-containing protein</fullName>
    </submittedName>
</protein>
<dbReference type="Proteomes" id="UP000886998">
    <property type="component" value="Unassembled WGS sequence"/>
</dbReference>
<feature type="non-terminal residue" evidence="1">
    <location>
        <position position="21"/>
    </location>
</feature>
<organism evidence="1 2">
    <name type="scientific">Trichonephila inaurata madagascariensis</name>
    <dbReference type="NCBI Taxonomy" id="2747483"/>
    <lineage>
        <taxon>Eukaryota</taxon>
        <taxon>Metazoa</taxon>
        <taxon>Ecdysozoa</taxon>
        <taxon>Arthropoda</taxon>
        <taxon>Chelicerata</taxon>
        <taxon>Arachnida</taxon>
        <taxon>Araneae</taxon>
        <taxon>Araneomorphae</taxon>
        <taxon>Entelegynae</taxon>
        <taxon>Araneoidea</taxon>
        <taxon>Nephilidae</taxon>
        <taxon>Trichonephila</taxon>
        <taxon>Trichonephila inaurata</taxon>
    </lineage>
</organism>
<dbReference type="EMBL" id="BMAV01012125">
    <property type="protein sequence ID" value="GFY58501.1"/>
    <property type="molecule type" value="Genomic_DNA"/>
</dbReference>
<name>A0A8X7C5W6_9ARAC</name>
<reference evidence="1" key="1">
    <citation type="submission" date="2020-08" db="EMBL/GenBank/DDBJ databases">
        <title>Multicomponent nature underlies the extraordinary mechanical properties of spider dragline silk.</title>
        <authorList>
            <person name="Kono N."/>
            <person name="Nakamura H."/>
            <person name="Mori M."/>
            <person name="Yoshida Y."/>
            <person name="Ohtoshi R."/>
            <person name="Malay A.D."/>
            <person name="Moran D.A.P."/>
            <person name="Tomita M."/>
            <person name="Numata K."/>
            <person name="Arakawa K."/>
        </authorList>
    </citation>
    <scope>NUCLEOTIDE SEQUENCE</scope>
</reference>
<keyword evidence="2" id="KW-1185">Reference proteome</keyword>
<sequence>MKRATPLVFSNPRDKRVCFDK</sequence>
<dbReference type="OrthoDB" id="6414117at2759"/>